<keyword evidence="2" id="KW-1185">Reference proteome</keyword>
<dbReference type="AlphaFoldDB" id="A0A0P1B446"/>
<protein>
    <submittedName>
        <fullName evidence="1">Uncharacterized protein</fullName>
    </submittedName>
</protein>
<evidence type="ECO:0000313" key="2">
    <source>
        <dbReference type="Proteomes" id="UP000054928"/>
    </source>
</evidence>
<dbReference type="EMBL" id="CCYD01003042">
    <property type="protein sequence ID" value="CEG49056.1"/>
    <property type="molecule type" value="Genomic_DNA"/>
</dbReference>
<dbReference type="Proteomes" id="UP000054928">
    <property type="component" value="Unassembled WGS sequence"/>
</dbReference>
<evidence type="ECO:0000313" key="1">
    <source>
        <dbReference type="EMBL" id="CEG49056.1"/>
    </source>
</evidence>
<reference evidence="2" key="1">
    <citation type="submission" date="2014-09" db="EMBL/GenBank/DDBJ databases">
        <authorList>
            <person name="Sharma Rahul"/>
            <person name="Thines Marco"/>
        </authorList>
    </citation>
    <scope>NUCLEOTIDE SEQUENCE [LARGE SCALE GENOMIC DNA]</scope>
</reference>
<name>A0A0P1B446_PLAHL</name>
<dbReference type="GeneID" id="59052957"/>
<accession>A0A0P1B446</accession>
<dbReference type="RefSeq" id="XP_036263480.1">
    <property type="nucleotide sequence ID" value="XM_036407237.1"/>
</dbReference>
<proteinExistence type="predicted"/>
<sequence>MRILIRINADEPVKEPIVLTKDDRSVQGFFALWVKFCYQNRTQERIYHRIVRQYTAMYRDENNSFIVMTIDPRGSNTR</sequence>
<organism evidence="1 2">
    <name type="scientific">Plasmopara halstedii</name>
    <name type="common">Downy mildew of sunflower</name>
    <dbReference type="NCBI Taxonomy" id="4781"/>
    <lineage>
        <taxon>Eukaryota</taxon>
        <taxon>Sar</taxon>
        <taxon>Stramenopiles</taxon>
        <taxon>Oomycota</taxon>
        <taxon>Peronosporomycetes</taxon>
        <taxon>Peronosporales</taxon>
        <taxon>Peronosporaceae</taxon>
        <taxon>Plasmopara</taxon>
    </lineage>
</organism>